<dbReference type="AlphaFoldDB" id="A0A821WT69"/>
<accession>A0A821WT69</accession>
<feature type="domain" description="Reverse transcriptase" evidence="1">
    <location>
        <begin position="1"/>
        <end position="163"/>
    </location>
</feature>
<evidence type="ECO:0000313" key="2">
    <source>
        <dbReference type="EMBL" id="CAF4932070.1"/>
    </source>
</evidence>
<proteinExistence type="predicted"/>
<dbReference type="Proteomes" id="UP000663880">
    <property type="component" value="Unassembled WGS sequence"/>
</dbReference>
<evidence type="ECO:0000259" key="1">
    <source>
        <dbReference type="PROSITE" id="PS50878"/>
    </source>
</evidence>
<keyword evidence="3" id="KW-1185">Reference proteome</keyword>
<evidence type="ECO:0000313" key="3">
    <source>
        <dbReference type="Proteomes" id="UP000663880"/>
    </source>
</evidence>
<gene>
    <name evidence="2" type="ORF">PMACD_LOCUS13944</name>
</gene>
<name>A0A821WT69_9NEOP</name>
<dbReference type="EMBL" id="CAJOBZ010000063">
    <property type="protein sequence ID" value="CAF4932070.1"/>
    <property type="molecule type" value="Genomic_DNA"/>
</dbReference>
<dbReference type="OrthoDB" id="10065625at2759"/>
<protein>
    <recommendedName>
        <fullName evidence="1">Reverse transcriptase domain-containing protein</fullName>
    </recommendedName>
</protein>
<sequence length="242" mass="26595">MEKAFDRVWHAGLVHRLLDSDIPRRVVAIISSFLLDRRFHVSIEGEKSSYRPIAAGVPHGSCLSPSLYLIFTNDFPVAAGCAASLFADDTAYITSSLNARHAAIKFQRSLDALPAWLAERRLTANAAKTQAIVFGWGHLPPPLSLQGVEVQWRPQATYLGVTLDRGLTMRPHIAAAAGCAKAVAARLRPVLQSSLPVRRKLALYKTYVSGARVVCSRSRDASASAALREKFHYTTRPQRTIH</sequence>
<comment type="caution">
    <text evidence="2">The sequence shown here is derived from an EMBL/GenBank/DDBJ whole genome shotgun (WGS) entry which is preliminary data.</text>
</comment>
<reference evidence="2" key="1">
    <citation type="submission" date="2021-02" db="EMBL/GenBank/DDBJ databases">
        <authorList>
            <person name="Steward A R."/>
        </authorList>
    </citation>
    <scope>NUCLEOTIDE SEQUENCE</scope>
</reference>
<dbReference type="Pfam" id="PF00078">
    <property type="entry name" value="RVT_1"/>
    <property type="match status" value="1"/>
</dbReference>
<dbReference type="InterPro" id="IPR000477">
    <property type="entry name" value="RT_dom"/>
</dbReference>
<dbReference type="PROSITE" id="PS50878">
    <property type="entry name" value="RT_POL"/>
    <property type="match status" value="1"/>
</dbReference>
<dbReference type="PANTHER" id="PTHR33332">
    <property type="entry name" value="REVERSE TRANSCRIPTASE DOMAIN-CONTAINING PROTEIN"/>
    <property type="match status" value="1"/>
</dbReference>
<organism evidence="2 3">
    <name type="scientific">Pieris macdunnoughi</name>
    <dbReference type="NCBI Taxonomy" id="345717"/>
    <lineage>
        <taxon>Eukaryota</taxon>
        <taxon>Metazoa</taxon>
        <taxon>Ecdysozoa</taxon>
        <taxon>Arthropoda</taxon>
        <taxon>Hexapoda</taxon>
        <taxon>Insecta</taxon>
        <taxon>Pterygota</taxon>
        <taxon>Neoptera</taxon>
        <taxon>Endopterygota</taxon>
        <taxon>Lepidoptera</taxon>
        <taxon>Glossata</taxon>
        <taxon>Ditrysia</taxon>
        <taxon>Papilionoidea</taxon>
        <taxon>Pieridae</taxon>
        <taxon>Pierinae</taxon>
        <taxon>Pieris</taxon>
    </lineage>
</organism>